<dbReference type="InterPro" id="IPR020456">
    <property type="entry name" value="Acylphosphatase"/>
</dbReference>
<organism evidence="8 9">
    <name type="scientific">Arthrobacter crusticola</name>
    <dbReference type="NCBI Taxonomy" id="2547960"/>
    <lineage>
        <taxon>Bacteria</taxon>
        <taxon>Bacillati</taxon>
        <taxon>Actinomycetota</taxon>
        <taxon>Actinomycetes</taxon>
        <taxon>Micrococcales</taxon>
        <taxon>Micrococcaceae</taxon>
        <taxon>Arthrobacter</taxon>
    </lineage>
</organism>
<feature type="active site" evidence="5">
    <location>
        <position position="39"/>
    </location>
</feature>
<evidence type="ECO:0000256" key="1">
    <source>
        <dbReference type="ARBA" id="ARBA00005614"/>
    </source>
</evidence>
<evidence type="ECO:0000256" key="2">
    <source>
        <dbReference type="ARBA" id="ARBA00012150"/>
    </source>
</evidence>
<dbReference type="Proteomes" id="UP000295411">
    <property type="component" value="Unassembled WGS sequence"/>
</dbReference>
<dbReference type="PANTHER" id="PTHR47268">
    <property type="entry name" value="ACYLPHOSPHATASE"/>
    <property type="match status" value="1"/>
</dbReference>
<dbReference type="EC" id="3.6.1.7" evidence="2 5"/>
<proteinExistence type="inferred from homology"/>
<gene>
    <name evidence="8" type="ORF">E2F48_08670</name>
</gene>
<dbReference type="OrthoDB" id="3182027at2"/>
<evidence type="ECO:0000259" key="7">
    <source>
        <dbReference type="PROSITE" id="PS51160"/>
    </source>
</evidence>
<keyword evidence="5 8" id="KW-0378">Hydrolase</keyword>
<accession>A0A4R5TW58</accession>
<dbReference type="InterPro" id="IPR036046">
    <property type="entry name" value="Acylphosphatase-like_dom_sf"/>
</dbReference>
<evidence type="ECO:0000256" key="3">
    <source>
        <dbReference type="ARBA" id="ARBA00015991"/>
    </source>
</evidence>
<evidence type="ECO:0000256" key="6">
    <source>
        <dbReference type="RuleBase" id="RU004168"/>
    </source>
</evidence>
<dbReference type="InterPro" id="IPR001792">
    <property type="entry name" value="Acylphosphatase-like_dom"/>
</dbReference>
<dbReference type="AlphaFoldDB" id="A0A4R5TW58"/>
<keyword evidence="9" id="KW-1185">Reference proteome</keyword>
<dbReference type="Pfam" id="PF00708">
    <property type="entry name" value="Acylphosphatase"/>
    <property type="match status" value="1"/>
</dbReference>
<feature type="domain" description="Acylphosphatase-like" evidence="7">
    <location>
        <begin position="6"/>
        <end position="92"/>
    </location>
</feature>
<evidence type="ECO:0000313" key="9">
    <source>
        <dbReference type="Proteomes" id="UP000295411"/>
    </source>
</evidence>
<evidence type="ECO:0000256" key="4">
    <source>
        <dbReference type="ARBA" id="ARBA00047645"/>
    </source>
</evidence>
<name>A0A4R5TW58_9MICC</name>
<dbReference type="PANTHER" id="PTHR47268:SF4">
    <property type="entry name" value="ACYLPHOSPHATASE"/>
    <property type="match status" value="1"/>
</dbReference>
<dbReference type="EMBL" id="SMTK01000003">
    <property type="protein sequence ID" value="TDK25340.1"/>
    <property type="molecule type" value="Genomic_DNA"/>
</dbReference>
<reference evidence="8 9" key="1">
    <citation type="submission" date="2019-03" db="EMBL/GenBank/DDBJ databases">
        <title>Arthrobacter sp. nov., an bacterium isolated from biocrust in Mu Us Desert.</title>
        <authorList>
            <person name="Lixiong L."/>
        </authorList>
    </citation>
    <scope>NUCLEOTIDE SEQUENCE [LARGE SCALE GENOMIC DNA]</scope>
    <source>
        <strain evidence="8 9">SLN-3</strain>
    </source>
</reference>
<sequence length="92" mass="9661">MSGDQRLEAVVSGEVQAVGFRYWTRLQAEQLGLVGTAVNRDDGSVDIVAEGPEPALQELLRRLRSGSTPGRVSGVEAVLTAASGGLTGFRGY</sequence>
<dbReference type="SUPFAM" id="SSF54975">
    <property type="entry name" value="Acylphosphatase/BLUF domain-like"/>
    <property type="match status" value="1"/>
</dbReference>
<feature type="active site" evidence="5">
    <location>
        <position position="21"/>
    </location>
</feature>
<comment type="similarity">
    <text evidence="1 6">Belongs to the acylphosphatase family.</text>
</comment>
<evidence type="ECO:0000256" key="5">
    <source>
        <dbReference type="PROSITE-ProRule" id="PRU00520"/>
    </source>
</evidence>
<comment type="catalytic activity">
    <reaction evidence="4 5">
        <text>an acyl phosphate + H2O = a carboxylate + phosphate + H(+)</text>
        <dbReference type="Rhea" id="RHEA:14965"/>
        <dbReference type="ChEBI" id="CHEBI:15377"/>
        <dbReference type="ChEBI" id="CHEBI:15378"/>
        <dbReference type="ChEBI" id="CHEBI:29067"/>
        <dbReference type="ChEBI" id="CHEBI:43474"/>
        <dbReference type="ChEBI" id="CHEBI:59918"/>
        <dbReference type="EC" id="3.6.1.7"/>
    </reaction>
</comment>
<comment type="caution">
    <text evidence="8">The sequence shown here is derived from an EMBL/GenBank/DDBJ whole genome shotgun (WGS) entry which is preliminary data.</text>
</comment>
<dbReference type="NCBIfam" id="NF010997">
    <property type="entry name" value="PRK14422.1"/>
    <property type="match status" value="1"/>
</dbReference>
<dbReference type="PROSITE" id="PS51160">
    <property type="entry name" value="ACYLPHOSPHATASE_3"/>
    <property type="match status" value="1"/>
</dbReference>
<dbReference type="Gene3D" id="3.30.70.100">
    <property type="match status" value="1"/>
</dbReference>
<dbReference type="RefSeq" id="WP_133403616.1">
    <property type="nucleotide sequence ID" value="NZ_SMTK01000003.1"/>
</dbReference>
<evidence type="ECO:0000313" key="8">
    <source>
        <dbReference type="EMBL" id="TDK25340.1"/>
    </source>
</evidence>
<protein>
    <recommendedName>
        <fullName evidence="3 5">acylphosphatase</fullName>
        <ecNumber evidence="2 5">3.6.1.7</ecNumber>
    </recommendedName>
</protein>
<dbReference type="GO" id="GO:0003998">
    <property type="term" value="F:acylphosphatase activity"/>
    <property type="evidence" value="ECO:0007669"/>
    <property type="project" value="UniProtKB-EC"/>
</dbReference>